<feature type="transmembrane region" description="Helical" evidence="1">
    <location>
        <begin position="21"/>
        <end position="48"/>
    </location>
</feature>
<evidence type="ECO:0000313" key="4">
    <source>
        <dbReference type="Proteomes" id="UP001597075"/>
    </source>
</evidence>
<reference evidence="3 4" key="1">
    <citation type="journal article" date="2019" name="Int. J. Syst. Evol. Microbiol.">
        <title>The Global Catalogue of Microorganisms (GCM) 10K type strain sequencing project: providing services to taxonomists for standard genome sequencing and annotation.</title>
        <authorList>
            <consortium name="The Broad Institute Genomics Platform"/>
            <consortium name="The Broad Institute Genome Sequencing Center for Infectious Disease"/>
            <person name="Wu L."/>
            <person name="Ma J."/>
        </authorList>
    </citation>
    <scope>NUCLEOTIDE SEQUENCE [LARGE SCALE GENOMIC DNA]</scope>
    <source>
        <strain evidence="3 4">CGMCC 1.10594</strain>
    </source>
</reference>
<feature type="transmembrane region" description="Helical" evidence="1">
    <location>
        <begin position="106"/>
        <end position="124"/>
    </location>
</feature>
<feature type="transmembrane region" description="Helical" evidence="1">
    <location>
        <begin position="60"/>
        <end position="86"/>
    </location>
</feature>
<feature type="transmembrane region" description="Helical" evidence="1">
    <location>
        <begin position="210"/>
        <end position="231"/>
    </location>
</feature>
<dbReference type="Proteomes" id="UP001597075">
    <property type="component" value="Unassembled WGS sequence"/>
</dbReference>
<evidence type="ECO:0000259" key="2">
    <source>
        <dbReference type="Pfam" id="PF25231"/>
    </source>
</evidence>
<dbReference type="AlphaFoldDB" id="A0ABD6CTH5"/>
<feature type="transmembrane region" description="Helical" evidence="1">
    <location>
        <begin position="172"/>
        <end position="204"/>
    </location>
</feature>
<dbReference type="InterPro" id="IPR057169">
    <property type="entry name" value="DUF7847"/>
</dbReference>
<dbReference type="RefSeq" id="WP_256406956.1">
    <property type="nucleotide sequence ID" value="NZ_CP187151.1"/>
</dbReference>
<protein>
    <recommendedName>
        <fullName evidence="2">DUF7847 domain-containing protein</fullName>
    </recommendedName>
</protein>
<comment type="caution">
    <text evidence="3">The sequence shown here is derived from an EMBL/GenBank/DDBJ whole genome shotgun (WGS) entry which is preliminary data.</text>
</comment>
<keyword evidence="1" id="KW-0472">Membrane</keyword>
<feature type="transmembrane region" description="Helical" evidence="1">
    <location>
        <begin position="130"/>
        <end position="151"/>
    </location>
</feature>
<keyword evidence="4" id="KW-1185">Reference proteome</keyword>
<name>A0ABD6CTH5_9EURY</name>
<evidence type="ECO:0000313" key="3">
    <source>
        <dbReference type="EMBL" id="MFD1632156.1"/>
    </source>
</evidence>
<keyword evidence="1" id="KW-0812">Transmembrane</keyword>
<proteinExistence type="predicted"/>
<feature type="domain" description="DUF7847" evidence="2">
    <location>
        <begin position="3"/>
        <end position="221"/>
    </location>
</feature>
<keyword evidence="1" id="KW-1133">Transmembrane helix</keyword>
<accession>A0ABD6CTH5</accession>
<sequence>MSLRIGAALKSGGYRFVSRSGALLTVGYLVLYAVYQTGFNVVMNAFYARVGLPPAIPTPVAVPASVAAVVVAASLLALAWLSLVAIRTFVADERDAIPRGFWTDGVAWALPNLVVGGLLTSLLVTVGLVFLLVPGLFLLVGLAFVAMYVAVEGDDFVTAMRRSWGLARGNRLSILGLFVVVTALGGAVGVVFGLVSVVTALAGLEALTPLLTAVIVAPVTMYNVAAVSAAFDQLRGAGRPEL</sequence>
<dbReference type="EMBL" id="JBHUDL010000003">
    <property type="protein sequence ID" value="MFD1632156.1"/>
    <property type="molecule type" value="Genomic_DNA"/>
</dbReference>
<dbReference type="Pfam" id="PF25231">
    <property type="entry name" value="DUF7847"/>
    <property type="match status" value="1"/>
</dbReference>
<evidence type="ECO:0000256" key="1">
    <source>
        <dbReference type="SAM" id="Phobius"/>
    </source>
</evidence>
<organism evidence="3 4">
    <name type="scientific">Haloplanus ruber</name>
    <dbReference type="NCBI Taxonomy" id="869892"/>
    <lineage>
        <taxon>Archaea</taxon>
        <taxon>Methanobacteriati</taxon>
        <taxon>Methanobacteriota</taxon>
        <taxon>Stenosarchaea group</taxon>
        <taxon>Halobacteria</taxon>
        <taxon>Halobacteriales</taxon>
        <taxon>Haloferacaceae</taxon>
        <taxon>Haloplanus</taxon>
    </lineage>
</organism>
<gene>
    <name evidence="3" type="ORF">ACFSBJ_00130</name>
</gene>